<proteinExistence type="inferred from homology"/>
<comment type="function">
    <text evidence="5">Involved in copper resistance.</text>
</comment>
<sequence>MNLRQHFSTSLRSIVLASAVAVAATSAFAHTTLQSASPAINATVSTQPTKLLLNFGEPVMLMNIKLVDTQQKNIDLNYKVTSDLQLAHTVALPALPDSTYTVIWTTMGKDGHNMSGKYNFTLKQAQ</sequence>
<reference evidence="8 9" key="1">
    <citation type="submission" date="2016-10" db="EMBL/GenBank/DDBJ databases">
        <title>Draft Genome sequence of Alkanindiges sp. strain H1.</title>
        <authorList>
            <person name="Subhash Y."/>
            <person name="Lee S."/>
        </authorList>
    </citation>
    <scope>NUCLEOTIDE SEQUENCE [LARGE SCALE GENOMIC DNA]</scope>
    <source>
        <strain evidence="8 9">H1</strain>
    </source>
</reference>
<gene>
    <name evidence="8" type="ORF">BKE30_14975</name>
</gene>
<dbReference type="RefSeq" id="WP_076879388.1">
    <property type="nucleotide sequence ID" value="NZ_MLCN01000062.1"/>
</dbReference>
<keyword evidence="5" id="KW-0574">Periplasm</keyword>
<accession>A0A1S8CRM1</accession>
<evidence type="ECO:0000256" key="3">
    <source>
        <dbReference type="ARBA" id="ARBA00022729"/>
    </source>
</evidence>
<dbReference type="GO" id="GO:0030313">
    <property type="term" value="C:cell envelope"/>
    <property type="evidence" value="ECO:0007669"/>
    <property type="project" value="UniProtKB-SubCell"/>
</dbReference>
<keyword evidence="4 5" id="KW-0186">Copper</keyword>
<dbReference type="Gene3D" id="2.60.40.1220">
    <property type="match status" value="1"/>
</dbReference>
<dbReference type="InterPro" id="IPR007348">
    <property type="entry name" value="CopC_dom"/>
</dbReference>
<dbReference type="GO" id="GO:0046688">
    <property type="term" value="P:response to copper ion"/>
    <property type="evidence" value="ECO:0007669"/>
    <property type="project" value="UniProtKB-UniRule"/>
</dbReference>
<evidence type="ECO:0000259" key="7">
    <source>
        <dbReference type="Pfam" id="PF04234"/>
    </source>
</evidence>
<dbReference type="GO" id="GO:0005507">
    <property type="term" value="F:copper ion binding"/>
    <property type="evidence" value="ECO:0007669"/>
    <property type="project" value="UniProtKB-UniRule"/>
</dbReference>
<evidence type="ECO:0000313" key="8">
    <source>
        <dbReference type="EMBL" id="ONG37236.1"/>
    </source>
</evidence>
<feature type="chain" id="PRO_5013068843" description="Copper resistance protein C" evidence="6">
    <location>
        <begin position="30"/>
        <end position="126"/>
    </location>
</feature>
<protein>
    <recommendedName>
        <fullName evidence="5">Copper resistance protein C</fullName>
    </recommendedName>
</protein>
<evidence type="ECO:0000256" key="5">
    <source>
        <dbReference type="RuleBase" id="RU369037"/>
    </source>
</evidence>
<evidence type="ECO:0000256" key="2">
    <source>
        <dbReference type="ARBA" id="ARBA00022723"/>
    </source>
</evidence>
<keyword evidence="3 5" id="KW-0732">Signal</keyword>
<organism evidence="8 9">
    <name type="scientific">Alkanindiges hydrocarboniclasticus</name>
    <dbReference type="NCBI Taxonomy" id="1907941"/>
    <lineage>
        <taxon>Bacteria</taxon>
        <taxon>Pseudomonadati</taxon>
        <taxon>Pseudomonadota</taxon>
        <taxon>Gammaproteobacteria</taxon>
        <taxon>Moraxellales</taxon>
        <taxon>Moraxellaceae</taxon>
        <taxon>Alkanindiges</taxon>
    </lineage>
</organism>
<dbReference type="GO" id="GO:0006825">
    <property type="term" value="P:copper ion transport"/>
    <property type="evidence" value="ECO:0007669"/>
    <property type="project" value="InterPro"/>
</dbReference>
<feature type="domain" description="CopC" evidence="7">
    <location>
        <begin position="30"/>
        <end position="122"/>
    </location>
</feature>
<dbReference type="STRING" id="1907941.BKE30_14975"/>
<evidence type="ECO:0000313" key="9">
    <source>
        <dbReference type="Proteomes" id="UP000192132"/>
    </source>
</evidence>
<dbReference type="InterPro" id="IPR014755">
    <property type="entry name" value="Cu-Rt/internalin_Ig-like"/>
</dbReference>
<dbReference type="EMBL" id="MLCN01000062">
    <property type="protein sequence ID" value="ONG37236.1"/>
    <property type="molecule type" value="Genomic_DNA"/>
</dbReference>
<dbReference type="InterPro" id="IPR032694">
    <property type="entry name" value="CopC/D"/>
</dbReference>
<dbReference type="GO" id="GO:0005886">
    <property type="term" value="C:plasma membrane"/>
    <property type="evidence" value="ECO:0007669"/>
    <property type="project" value="TreeGrafter"/>
</dbReference>
<keyword evidence="9" id="KW-1185">Reference proteome</keyword>
<dbReference type="InterPro" id="IPR014756">
    <property type="entry name" value="Ig_E-set"/>
</dbReference>
<dbReference type="Proteomes" id="UP000192132">
    <property type="component" value="Unassembled WGS sequence"/>
</dbReference>
<comment type="similarity">
    <text evidence="5">Belongs to the CopC family.</text>
</comment>
<dbReference type="Pfam" id="PF04234">
    <property type="entry name" value="CopC"/>
    <property type="match status" value="1"/>
</dbReference>
<dbReference type="SUPFAM" id="SSF81296">
    <property type="entry name" value="E set domains"/>
    <property type="match status" value="1"/>
</dbReference>
<comment type="caution">
    <text evidence="8">The sequence shown here is derived from an EMBL/GenBank/DDBJ whole genome shotgun (WGS) entry which is preliminary data.</text>
</comment>
<evidence type="ECO:0000256" key="4">
    <source>
        <dbReference type="ARBA" id="ARBA00023008"/>
    </source>
</evidence>
<dbReference type="PANTHER" id="PTHR34820">
    <property type="entry name" value="INNER MEMBRANE PROTEIN YEBZ"/>
    <property type="match status" value="1"/>
</dbReference>
<evidence type="ECO:0000256" key="1">
    <source>
        <dbReference type="ARBA" id="ARBA00004196"/>
    </source>
</evidence>
<name>A0A1S8CRM1_9GAMM</name>
<dbReference type="GO" id="GO:0042597">
    <property type="term" value="C:periplasmic space"/>
    <property type="evidence" value="ECO:0007669"/>
    <property type="project" value="UniProtKB-SubCell"/>
</dbReference>
<dbReference type="AlphaFoldDB" id="A0A1S8CRM1"/>
<keyword evidence="2 5" id="KW-0479">Metal-binding</keyword>
<dbReference type="OrthoDB" id="5568545at2"/>
<dbReference type="PANTHER" id="PTHR34820:SF4">
    <property type="entry name" value="INNER MEMBRANE PROTEIN YEBZ"/>
    <property type="match status" value="1"/>
</dbReference>
<comment type="subcellular location">
    <subcellularLocation>
        <location evidence="1">Cell envelope</location>
    </subcellularLocation>
    <subcellularLocation>
        <location evidence="5">Periplasm</location>
    </subcellularLocation>
</comment>
<evidence type="ECO:0000256" key="6">
    <source>
        <dbReference type="SAM" id="SignalP"/>
    </source>
</evidence>
<feature type="signal peptide" evidence="6">
    <location>
        <begin position="1"/>
        <end position="29"/>
    </location>
</feature>